<proteinExistence type="predicted"/>
<gene>
    <name evidence="1" type="ORF">BCL90_2416</name>
    <name evidence="2" type="ORF">E3V97_05210</name>
</gene>
<evidence type="ECO:0000313" key="2">
    <source>
        <dbReference type="EMBL" id="TFB33447.1"/>
    </source>
</evidence>
<dbReference type="EMBL" id="RCCK01000011">
    <property type="protein sequence ID" value="RLJ77331.1"/>
    <property type="molecule type" value="Genomic_DNA"/>
</dbReference>
<dbReference type="Proteomes" id="UP000273898">
    <property type="component" value="Unassembled WGS sequence"/>
</dbReference>
<comment type="caution">
    <text evidence="1">The sequence shown here is derived from an EMBL/GenBank/DDBJ whole genome shotgun (WGS) entry which is preliminary data.</text>
</comment>
<evidence type="ECO:0000313" key="1">
    <source>
        <dbReference type="EMBL" id="RLJ77331.1"/>
    </source>
</evidence>
<evidence type="ECO:0000313" key="4">
    <source>
        <dbReference type="Proteomes" id="UP000297429"/>
    </source>
</evidence>
<name>A0A497Y382_9SPHI</name>
<dbReference type="OrthoDB" id="1344627at2"/>
<evidence type="ECO:0000313" key="3">
    <source>
        <dbReference type="Proteomes" id="UP000273898"/>
    </source>
</evidence>
<dbReference type="Proteomes" id="UP000297429">
    <property type="component" value="Unassembled WGS sequence"/>
</dbReference>
<reference evidence="2 4" key="2">
    <citation type="submission" date="2019-03" db="EMBL/GenBank/DDBJ databases">
        <authorList>
            <person name="He R.-H."/>
        </authorList>
    </citation>
    <scope>NUCLEOTIDE SEQUENCE [LARGE SCALE GENOMIC DNA]</scope>
    <source>
        <strain evidence="2 4">DSM 19624</strain>
    </source>
</reference>
<keyword evidence="4" id="KW-1185">Reference proteome</keyword>
<dbReference type="RefSeq" id="WP_121284089.1">
    <property type="nucleotide sequence ID" value="NZ_RCCK01000011.1"/>
</dbReference>
<dbReference type="AlphaFoldDB" id="A0A497Y382"/>
<dbReference type="EMBL" id="SOPX01000001">
    <property type="protein sequence ID" value="TFB33447.1"/>
    <property type="molecule type" value="Genomic_DNA"/>
</dbReference>
<accession>A0A497Y382</accession>
<sequence>MQDIPPFIPSLHRPFNQNLKTARWVCLYIKSRKSNIKSSVLNIDFYLFMLRLLRNEYKKTGQTNIVGLPSSQATFEVSAYLSIFNKQNQYDKIQEIVQKERTEGLEMQIYSTYKAASYFVNMAKDKLGLIDGRNQLTSDGSELLSIKAGLFTFSTKEKEFFYERILAKDFLLFVSLCLFKRLNHIHKVKDEANLQYYFLDKYYQIRDFNFKNSSLGNFNTVRSFWIDSLDVLDKRMMIRPKYMGLILNNKTTVDWFTELRSRFQSFESDHFNSYKTYLKNKKKIENRYTFLANNGQSDLGFVNLYDVKEDFRISSEKFEELINRYYESEKGKKNIFFTNIVNSIDRRKRFFVRGIPVLKIKIKETHEYK</sequence>
<organism evidence="1 3">
    <name type="scientific">Pedobacter alluvionis</name>
    <dbReference type="NCBI Taxonomy" id="475253"/>
    <lineage>
        <taxon>Bacteria</taxon>
        <taxon>Pseudomonadati</taxon>
        <taxon>Bacteroidota</taxon>
        <taxon>Sphingobacteriia</taxon>
        <taxon>Sphingobacteriales</taxon>
        <taxon>Sphingobacteriaceae</taxon>
        <taxon>Pedobacter</taxon>
    </lineage>
</organism>
<reference evidence="1 3" key="1">
    <citation type="submission" date="2018-10" db="EMBL/GenBank/DDBJ databases">
        <title>Genomic Encyclopedia of Archaeal and Bacterial Type Strains, Phase II (KMG-II): from individual species to whole genera.</title>
        <authorList>
            <person name="Goeker M."/>
        </authorList>
    </citation>
    <scope>NUCLEOTIDE SEQUENCE [LARGE SCALE GENOMIC DNA]</scope>
    <source>
        <strain evidence="1 3">DSM 19624</strain>
    </source>
</reference>
<protein>
    <submittedName>
        <fullName evidence="1">Uncharacterized protein</fullName>
    </submittedName>
</protein>